<dbReference type="AlphaFoldDB" id="A0A087UUW7"/>
<organism evidence="4 5">
    <name type="scientific">Stegodyphus mimosarum</name>
    <name type="common">African social velvet spider</name>
    <dbReference type="NCBI Taxonomy" id="407821"/>
    <lineage>
        <taxon>Eukaryota</taxon>
        <taxon>Metazoa</taxon>
        <taxon>Ecdysozoa</taxon>
        <taxon>Arthropoda</taxon>
        <taxon>Chelicerata</taxon>
        <taxon>Arachnida</taxon>
        <taxon>Araneae</taxon>
        <taxon>Araneomorphae</taxon>
        <taxon>Entelegynae</taxon>
        <taxon>Eresoidea</taxon>
        <taxon>Eresidae</taxon>
        <taxon>Stegodyphus</taxon>
    </lineage>
</organism>
<accession>A0A087UUW7</accession>
<evidence type="ECO:0000313" key="4">
    <source>
        <dbReference type="EMBL" id="KFM81156.1"/>
    </source>
</evidence>
<dbReference type="CDD" id="cd11802">
    <property type="entry name" value="SH3_Endophilin_B"/>
    <property type="match status" value="1"/>
</dbReference>
<dbReference type="EMBL" id="KK121764">
    <property type="protein sequence ID" value="KFM81156.1"/>
    <property type="molecule type" value="Genomic_DNA"/>
</dbReference>
<dbReference type="OMA" id="DYFMGVR"/>
<protein>
    <submittedName>
        <fullName evidence="4">Endophilin-B1</fullName>
    </submittedName>
</protein>
<name>A0A087UUW7_STEMI</name>
<dbReference type="OrthoDB" id="14167at2759"/>
<keyword evidence="5" id="KW-1185">Reference proteome</keyword>
<proteinExistence type="predicted"/>
<sequence length="68" mass="7648">MPLNSLPEDKKRARVLYNYEAYDNTELSLTADEVIVVSPLPVPDADWLMGERGTQKGKVPVAYLEILN</sequence>
<dbReference type="SMART" id="SM00326">
    <property type="entry name" value="SH3"/>
    <property type="match status" value="1"/>
</dbReference>
<evidence type="ECO:0000256" key="1">
    <source>
        <dbReference type="ARBA" id="ARBA00022443"/>
    </source>
</evidence>
<evidence type="ECO:0000256" key="2">
    <source>
        <dbReference type="PROSITE-ProRule" id="PRU00192"/>
    </source>
</evidence>
<dbReference type="Proteomes" id="UP000054359">
    <property type="component" value="Unassembled WGS sequence"/>
</dbReference>
<reference evidence="4 5" key="1">
    <citation type="submission" date="2013-11" db="EMBL/GenBank/DDBJ databases">
        <title>Genome sequencing of Stegodyphus mimosarum.</title>
        <authorList>
            <person name="Bechsgaard J."/>
        </authorList>
    </citation>
    <scope>NUCLEOTIDE SEQUENCE [LARGE SCALE GENOMIC DNA]</scope>
</reference>
<dbReference type="Gene3D" id="2.30.30.40">
    <property type="entry name" value="SH3 Domains"/>
    <property type="match status" value="1"/>
</dbReference>
<evidence type="ECO:0000313" key="5">
    <source>
        <dbReference type="Proteomes" id="UP000054359"/>
    </source>
</evidence>
<dbReference type="InterPro" id="IPR001452">
    <property type="entry name" value="SH3_domain"/>
</dbReference>
<dbReference type="STRING" id="407821.A0A087UUW7"/>
<dbReference type="InterPro" id="IPR036028">
    <property type="entry name" value="SH3-like_dom_sf"/>
</dbReference>
<feature type="domain" description="SH3" evidence="3">
    <location>
        <begin position="8"/>
        <end position="68"/>
    </location>
</feature>
<dbReference type="SUPFAM" id="SSF50044">
    <property type="entry name" value="SH3-domain"/>
    <property type="match status" value="1"/>
</dbReference>
<dbReference type="PROSITE" id="PS50002">
    <property type="entry name" value="SH3"/>
    <property type="match status" value="1"/>
</dbReference>
<gene>
    <name evidence="4" type="ORF">X975_11668</name>
</gene>
<keyword evidence="1 2" id="KW-0728">SH3 domain</keyword>
<dbReference type="Pfam" id="PF14604">
    <property type="entry name" value="SH3_9"/>
    <property type="match status" value="1"/>
</dbReference>
<feature type="non-terminal residue" evidence="4">
    <location>
        <position position="68"/>
    </location>
</feature>
<evidence type="ECO:0000259" key="3">
    <source>
        <dbReference type="PROSITE" id="PS50002"/>
    </source>
</evidence>